<sequence length="285" mass="31853">MKLSAVVPAYNEEAAIGACLDRLLAQTRPFDEIVVVDNASTDGTRGVLDSYAERNPIIRVVVEPTPGIYHARRAGFDAATGDVLARTDADTLVCPTWAAAIESHFAGPRGEQFSAVTGPGLFGEAPPFDPIRKLAERGKLFKEGGETQGLVGPNMVMASKVWDDIRDELIDDDEIWEDLDVSLTLAGLGHRIWFDPGLVVESSPRQVRHSAWKNRSYLLGGLKTAVRRGDNKLRWALRMDLPFRFVLYSILWLTHRPWDSATQTWRPHRLFTPLERERPLITNGR</sequence>
<organism evidence="11 12">
    <name type="scientific">Gordonia jinghuaiqii</name>
    <dbReference type="NCBI Taxonomy" id="2758710"/>
    <lineage>
        <taxon>Bacteria</taxon>
        <taxon>Bacillati</taxon>
        <taxon>Actinomycetota</taxon>
        <taxon>Actinomycetes</taxon>
        <taxon>Mycobacteriales</taxon>
        <taxon>Gordoniaceae</taxon>
        <taxon>Gordonia</taxon>
    </lineage>
</organism>
<evidence type="ECO:0000259" key="10">
    <source>
        <dbReference type="Pfam" id="PF00535"/>
    </source>
</evidence>
<gene>
    <name evidence="11" type="ORF">H1R19_17795</name>
</gene>
<name>A0A7D7LSX8_9ACTN</name>
<evidence type="ECO:0000256" key="7">
    <source>
        <dbReference type="ARBA" id="ARBA00037904"/>
    </source>
</evidence>
<dbReference type="EMBL" id="CP059491">
    <property type="protein sequence ID" value="QMT00721.1"/>
    <property type="molecule type" value="Genomic_DNA"/>
</dbReference>
<dbReference type="SUPFAM" id="SSF53448">
    <property type="entry name" value="Nucleotide-diphospho-sugar transferases"/>
    <property type="match status" value="1"/>
</dbReference>
<dbReference type="CDD" id="cd00761">
    <property type="entry name" value="Glyco_tranf_GTA_type"/>
    <property type="match status" value="1"/>
</dbReference>
<evidence type="ECO:0000256" key="5">
    <source>
        <dbReference type="ARBA" id="ARBA00023136"/>
    </source>
</evidence>
<dbReference type="Proteomes" id="UP000515663">
    <property type="component" value="Chromosome"/>
</dbReference>
<dbReference type="Gene3D" id="3.90.550.10">
    <property type="entry name" value="Spore Coat Polysaccharide Biosynthesis Protein SpsA, Chain A"/>
    <property type="match status" value="1"/>
</dbReference>
<dbReference type="KEGG" id="gji:H1R19_17795"/>
<dbReference type="RefSeq" id="WP_219849709.1">
    <property type="nucleotide sequence ID" value="NZ_CP059491.1"/>
</dbReference>
<keyword evidence="12" id="KW-1185">Reference proteome</keyword>
<evidence type="ECO:0000256" key="3">
    <source>
        <dbReference type="ARBA" id="ARBA00022676"/>
    </source>
</evidence>
<comment type="pathway">
    <text evidence="7">Carotenoid biosynthesis; staphyloxanthin biosynthesis; staphyloxanthin from farnesyl diphosphate: step 4/5.</text>
</comment>
<evidence type="ECO:0000256" key="6">
    <source>
        <dbReference type="ARBA" id="ARBA00037281"/>
    </source>
</evidence>
<dbReference type="InterPro" id="IPR029044">
    <property type="entry name" value="Nucleotide-diphossugar_trans"/>
</dbReference>
<dbReference type="PANTHER" id="PTHR43646">
    <property type="entry name" value="GLYCOSYLTRANSFERASE"/>
    <property type="match status" value="1"/>
</dbReference>
<comment type="similarity">
    <text evidence="8">Belongs to the glycosyltransferase 2 family. CrtQ subfamily.</text>
</comment>
<protein>
    <recommendedName>
        <fullName evidence="9">4,4'-diaponeurosporenoate glycosyltransferase</fullName>
    </recommendedName>
</protein>
<evidence type="ECO:0000256" key="9">
    <source>
        <dbReference type="ARBA" id="ARBA00040345"/>
    </source>
</evidence>
<keyword evidence="5" id="KW-0472">Membrane</keyword>
<dbReference type="InterPro" id="IPR001173">
    <property type="entry name" value="Glyco_trans_2-like"/>
</dbReference>
<feature type="domain" description="Glycosyltransferase 2-like" evidence="10">
    <location>
        <begin position="4"/>
        <end position="99"/>
    </location>
</feature>
<keyword evidence="3" id="KW-0328">Glycosyltransferase</keyword>
<evidence type="ECO:0000256" key="8">
    <source>
        <dbReference type="ARBA" id="ARBA00038120"/>
    </source>
</evidence>
<dbReference type="GO" id="GO:0016757">
    <property type="term" value="F:glycosyltransferase activity"/>
    <property type="evidence" value="ECO:0007669"/>
    <property type="project" value="UniProtKB-KW"/>
</dbReference>
<evidence type="ECO:0000313" key="11">
    <source>
        <dbReference type="EMBL" id="QMT00721.1"/>
    </source>
</evidence>
<keyword evidence="4 11" id="KW-0808">Transferase</keyword>
<accession>A0A7D7LSX8</accession>
<dbReference type="PANTHER" id="PTHR43646:SF2">
    <property type="entry name" value="GLYCOSYLTRANSFERASE 2-LIKE DOMAIN-CONTAINING PROTEIN"/>
    <property type="match status" value="1"/>
</dbReference>
<dbReference type="AlphaFoldDB" id="A0A7D7LSX8"/>
<dbReference type="GO" id="GO:0005886">
    <property type="term" value="C:plasma membrane"/>
    <property type="evidence" value="ECO:0007669"/>
    <property type="project" value="UniProtKB-SubCell"/>
</dbReference>
<evidence type="ECO:0000256" key="4">
    <source>
        <dbReference type="ARBA" id="ARBA00022679"/>
    </source>
</evidence>
<evidence type="ECO:0000256" key="1">
    <source>
        <dbReference type="ARBA" id="ARBA00004236"/>
    </source>
</evidence>
<comment type="function">
    <text evidence="6">Catalyzes the glycosylation of 4,4'-diaponeurosporenoate, i.e. the esterification of glucose at the C1'' position with the carboxyl group of 4,4'-diaponeurosporenic acid, to form glycosyl-4,4'-diaponeurosporenoate. This is a step in the biosynthesis of staphyloxanthin, an orange pigment present in most staphylococci strains.</text>
</comment>
<reference evidence="12" key="1">
    <citation type="submission" date="2020-07" db="EMBL/GenBank/DDBJ databases">
        <title>novel species isolated from the respiratory tract of Marmot.</title>
        <authorList>
            <person name="Zhang G."/>
        </authorList>
    </citation>
    <scope>NUCLEOTIDE SEQUENCE [LARGE SCALE GENOMIC DNA]</scope>
    <source>
        <strain evidence="12">686</strain>
    </source>
</reference>
<evidence type="ECO:0000313" key="12">
    <source>
        <dbReference type="Proteomes" id="UP000515663"/>
    </source>
</evidence>
<keyword evidence="2" id="KW-1003">Cell membrane</keyword>
<evidence type="ECO:0000256" key="2">
    <source>
        <dbReference type="ARBA" id="ARBA00022475"/>
    </source>
</evidence>
<proteinExistence type="inferred from homology"/>
<comment type="subcellular location">
    <subcellularLocation>
        <location evidence="1">Cell membrane</location>
    </subcellularLocation>
</comment>
<dbReference type="Pfam" id="PF00535">
    <property type="entry name" value="Glycos_transf_2"/>
    <property type="match status" value="1"/>
</dbReference>